<dbReference type="AlphaFoldDB" id="A0A1H6QKF5"/>
<sequence>MADPTGGSAIASVGFFGKLPGAGDFVQRRLPAGFVERWDRHFEQAVFASREALGGDWAQAYHASPTWRFVLAPQACGEGAWAGVFGPADDRVGRSFPMVLAAPVAPAQVDLLLREGAGWFDALARVHAQGQRGAPLDAEAFDALVVALPGPSIVPAAAVDLSDGIDFSRANHWRLPLPARAIDSAALATLWLRLAGQGPWCLWWSEGAGRVPPGILATRGLPAPEAYAGFLDATRAGAWLTPVGASVPMAEPFAPARSEPVLPPPEPAPVVARRDVDDDVTVPGLVRRVQDVVPPMPAPVFDTELSVQTAPGTAVVRHPVGALTLVAADVGLADPRRRAASAAAGVGAEWSAGDEAPPGTHALRARLIALHPHLRNGRVSEDGAVVAARVSGSQAGLLRIGAAGAWHWRGGRLRPLFSAALAPPAPSGGGELDDLLFGGGEVATAPGLGAEGVPSCEQVTCELLPGDRLLLLAGAAHTQLSLAALAQGLAAASPEDAQTRLAQALGPIHSRPWPLAVIEVQP</sequence>
<keyword evidence="2" id="KW-1185">Reference proteome</keyword>
<proteinExistence type="predicted"/>
<dbReference type="InterPro" id="IPR017748">
    <property type="entry name" value="TagF"/>
</dbReference>
<gene>
    <name evidence="1" type="ORF">SAMN04487997_0520</name>
</gene>
<dbReference type="EMBL" id="FNYC01000001">
    <property type="protein sequence ID" value="SEI41434.1"/>
    <property type="molecule type" value="Genomic_DNA"/>
</dbReference>
<dbReference type="OrthoDB" id="9801841at2"/>
<organism evidence="1 2">
    <name type="scientific">Frateuria terrea</name>
    <dbReference type="NCBI Taxonomy" id="529704"/>
    <lineage>
        <taxon>Bacteria</taxon>
        <taxon>Pseudomonadati</taxon>
        <taxon>Pseudomonadota</taxon>
        <taxon>Gammaproteobacteria</taxon>
        <taxon>Lysobacterales</taxon>
        <taxon>Rhodanobacteraceae</taxon>
        <taxon>Frateuria</taxon>
    </lineage>
</organism>
<dbReference type="Gene3D" id="3.40.1730.10">
    <property type="entry name" value="pa0076 domain"/>
    <property type="match status" value="1"/>
</dbReference>
<evidence type="ECO:0000313" key="2">
    <source>
        <dbReference type="Proteomes" id="UP000199420"/>
    </source>
</evidence>
<dbReference type="Proteomes" id="UP000199420">
    <property type="component" value="Unassembled WGS sequence"/>
</dbReference>
<evidence type="ECO:0000313" key="1">
    <source>
        <dbReference type="EMBL" id="SEI41434.1"/>
    </source>
</evidence>
<dbReference type="NCBIfam" id="TIGR03373">
    <property type="entry name" value="VI_minor_4"/>
    <property type="match status" value="1"/>
</dbReference>
<dbReference type="RefSeq" id="WP_091333090.1">
    <property type="nucleotide sequence ID" value="NZ_FNYC01000001.1"/>
</dbReference>
<accession>A0A1H6QKF5</accession>
<name>A0A1H6QKF5_9GAMM</name>
<dbReference type="InterPro" id="IPR038225">
    <property type="entry name" value="TagF_sf"/>
</dbReference>
<protein>
    <submittedName>
        <fullName evidence="1">Type VI secretion-associated protein, BMA_A0400 family</fullName>
    </submittedName>
</protein>
<dbReference type="STRING" id="529704.SAMN02927913_0436"/>
<dbReference type="Pfam" id="PF09867">
    <property type="entry name" value="TagF_N"/>
    <property type="match status" value="1"/>
</dbReference>
<reference evidence="1 2" key="1">
    <citation type="submission" date="2016-10" db="EMBL/GenBank/DDBJ databases">
        <authorList>
            <person name="de Groot N.N."/>
        </authorList>
    </citation>
    <scope>NUCLEOTIDE SEQUENCE [LARGE SCALE GENOMIC DNA]</scope>
    <source>
        <strain evidence="1 2">DSM 26515</strain>
    </source>
</reference>